<sequence length="391" mass="42996">MNNFEFASPTKIVFGKGTEKEVGKRAAEYSKSVLIHYGSDRVKKSGLFDTVVASLKAEGIEYSELGGVMPNPRLGLVREGIELCKRKDIGLILALGGGSVIDSAKGIAAGVANPDQDVWDYFIGKADPKACMPVGVILTIPAAGSEASQSCVLTNENGWYKRGRNNELFRPKFAIMNPELTFSLPPYQTASGIADIMSHVMERYFTNVQKVGFTDRLCEATLKTVIENAPLVIENPEDYDARAEIMWASTVAHNDLLSTGRIGDFGSHQIEHELSGIYDVAHGAGLAVIQPAWMKHIYKHDVTRFVQFAVRVWNVDERFDNPERTALEGIERLKAFFSSIGMPVTLKELGVSADRFDEIAAKTFQERGSGVGNYVKLSEKDVKAILEIARE</sequence>
<dbReference type="GO" id="GO:0005829">
    <property type="term" value="C:cytosol"/>
    <property type="evidence" value="ECO:0007669"/>
    <property type="project" value="TreeGrafter"/>
</dbReference>
<keyword evidence="2" id="KW-0560">Oxidoreductase</keyword>
<dbReference type="Gene3D" id="3.40.50.1970">
    <property type="match status" value="1"/>
</dbReference>
<dbReference type="PANTHER" id="PTHR43633:SF1">
    <property type="entry name" value="ALCOHOL DEHYDROGENASE YQHD"/>
    <property type="match status" value="1"/>
</dbReference>
<organism evidence="5 6">
    <name type="scientific">Marispirochaeta aestuarii</name>
    <dbReference type="NCBI Taxonomy" id="1963862"/>
    <lineage>
        <taxon>Bacteria</taxon>
        <taxon>Pseudomonadati</taxon>
        <taxon>Spirochaetota</taxon>
        <taxon>Spirochaetia</taxon>
        <taxon>Spirochaetales</taxon>
        <taxon>Spirochaetaceae</taxon>
        <taxon>Marispirochaeta</taxon>
    </lineage>
</organism>
<dbReference type="RefSeq" id="WP_083047754.1">
    <property type="nucleotide sequence ID" value="NZ_MWQY01000002.1"/>
</dbReference>
<accession>A0A1Y1S3E9</accession>
<dbReference type="InterPro" id="IPR056798">
    <property type="entry name" value="ADH_Fe_C"/>
</dbReference>
<dbReference type="InterPro" id="IPR044731">
    <property type="entry name" value="BDH-like"/>
</dbReference>
<proteinExistence type="inferred from homology"/>
<evidence type="ECO:0000313" key="6">
    <source>
        <dbReference type="Proteomes" id="UP000192343"/>
    </source>
</evidence>
<dbReference type="Pfam" id="PF25137">
    <property type="entry name" value="ADH_Fe_C"/>
    <property type="match status" value="1"/>
</dbReference>
<dbReference type="Pfam" id="PF00465">
    <property type="entry name" value="Fe-ADH"/>
    <property type="match status" value="1"/>
</dbReference>
<dbReference type="Proteomes" id="UP000192343">
    <property type="component" value="Unassembled WGS sequence"/>
</dbReference>
<dbReference type="SUPFAM" id="SSF56796">
    <property type="entry name" value="Dehydroquinate synthase-like"/>
    <property type="match status" value="1"/>
</dbReference>
<dbReference type="GO" id="GO:0046872">
    <property type="term" value="F:metal ion binding"/>
    <property type="evidence" value="ECO:0007669"/>
    <property type="project" value="InterPro"/>
</dbReference>
<evidence type="ECO:0000259" key="4">
    <source>
        <dbReference type="Pfam" id="PF25137"/>
    </source>
</evidence>
<evidence type="ECO:0000256" key="2">
    <source>
        <dbReference type="ARBA" id="ARBA00023002"/>
    </source>
</evidence>
<gene>
    <name evidence="5" type="ORF">B4O97_01855</name>
</gene>
<dbReference type="CDD" id="cd08187">
    <property type="entry name" value="BDH"/>
    <property type="match status" value="1"/>
</dbReference>
<keyword evidence="6" id="KW-1185">Reference proteome</keyword>
<dbReference type="InterPro" id="IPR001670">
    <property type="entry name" value="ADH_Fe/GldA"/>
</dbReference>
<evidence type="ECO:0000313" key="5">
    <source>
        <dbReference type="EMBL" id="ORC37770.1"/>
    </source>
</evidence>
<dbReference type="GO" id="GO:0008106">
    <property type="term" value="F:alcohol dehydrogenase (NADP+) activity"/>
    <property type="evidence" value="ECO:0007669"/>
    <property type="project" value="TreeGrafter"/>
</dbReference>
<evidence type="ECO:0000256" key="1">
    <source>
        <dbReference type="ARBA" id="ARBA00007358"/>
    </source>
</evidence>
<feature type="domain" description="Alcohol dehydrogenase iron-type/glycerol dehydrogenase GldA" evidence="3">
    <location>
        <begin position="9"/>
        <end position="178"/>
    </location>
</feature>
<comment type="similarity">
    <text evidence="1">Belongs to the iron-containing alcohol dehydrogenase family.</text>
</comment>
<dbReference type="PANTHER" id="PTHR43633">
    <property type="entry name" value="ALCOHOL DEHYDROGENASE YQHD"/>
    <property type="match status" value="1"/>
</dbReference>
<comment type="caution">
    <text evidence="5">The sequence shown here is derived from an EMBL/GenBank/DDBJ whole genome shotgun (WGS) entry which is preliminary data.</text>
</comment>
<dbReference type="AlphaFoldDB" id="A0A1Y1S3E9"/>
<evidence type="ECO:0000259" key="3">
    <source>
        <dbReference type="Pfam" id="PF00465"/>
    </source>
</evidence>
<feature type="domain" description="Fe-containing alcohol dehydrogenase-like C-terminal" evidence="4">
    <location>
        <begin position="189"/>
        <end position="387"/>
    </location>
</feature>
<dbReference type="GO" id="GO:1990002">
    <property type="term" value="F:methylglyoxal reductase (NADPH) (acetol producing) activity"/>
    <property type="evidence" value="ECO:0007669"/>
    <property type="project" value="TreeGrafter"/>
</dbReference>
<reference evidence="5 6" key="1">
    <citation type="submission" date="2017-03" db="EMBL/GenBank/DDBJ databases">
        <title>Draft Genome sequence of Marispirochaeta sp. strain JC444.</title>
        <authorList>
            <person name="Shivani Y."/>
            <person name="Subhash Y."/>
            <person name="Sasikala C."/>
            <person name="Ramana C."/>
        </authorList>
    </citation>
    <scope>NUCLEOTIDE SEQUENCE [LARGE SCALE GENOMIC DNA]</scope>
    <source>
        <strain evidence="5 6">JC444</strain>
    </source>
</reference>
<dbReference type="EMBL" id="MWQY01000002">
    <property type="protein sequence ID" value="ORC37770.1"/>
    <property type="molecule type" value="Genomic_DNA"/>
</dbReference>
<dbReference type="GO" id="GO:1990362">
    <property type="term" value="F:butanol dehydrogenase (NAD+) activity"/>
    <property type="evidence" value="ECO:0007669"/>
    <property type="project" value="InterPro"/>
</dbReference>
<protein>
    <submittedName>
        <fullName evidence="5">NADH-dependent alcohol dehydrogenase</fullName>
    </submittedName>
</protein>
<dbReference type="STRING" id="1963862.B4O97_01855"/>
<dbReference type="FunFam" id="3.40.50.1970:FF:000003">
    <property type="entry name" value="Alcohol dehydrogenase, iron-containing"/>
    <property type="match status" value="1"/>
</dbReference>
<dbReference type="OrthoDB" id="9801156at2"/>
<dbReference type="Gene3D" id="1.20.1090.10">
    <property type="entry name" value="Dehydroquinate synthase-like - alpha domain"/>
    <property type="match status" value="1"/>
</dbReference>
<name>A0A1Y1S3E9_9SPIO</name>